<keyword evidence="5" id="KW-1185">Reference proteome</keyword>
<evidence type="ECO:0000313" key="4">
    <source>
        <dbReference type="EMBL" id="STZ27773.1"/>
    </source>
</evidence>
<feature type="coiled-coil region" evidence="3">
    <location>
        <begin position="394"/>
        <end position="457"/>
    </location>
</feature>
<evidence type="ECO:0000256" key="3">
    <source>
        <dbReference type="SAM" id="Coils"/>
    </source>
</evidence>
<reference evidence="4 5" key="1">
    <citation type="submission" date="2018-06" db="EMBL/GenBank/DDBJ databases">
        <authorList>
            <consortium name="Pathogen Informatics"/>
            <person name="Doyle S."/>
        </authorList>
    </citation>
    <scope>NUCLEOTIDE SEQUENCE [LARGE SCALE GENOMIC DNA]</scope>
    <source>
        <strain evidence="4 5">NCTC11179</strain>
    </source>
</reference>
<evidence type="ECO:0000256" key="1">
    <source>
        <dbReference type="ARBA" id="ARBA00007613"/>
    </source>
</evidence>
<dbReference type="InterPro" id="IPR010131">
    <property type="entry name" value="MdtP/NodT-like"/>
</dbReference>
<dbReference type="PROSITE" id="PS51257">
    <property type="entry name" value="PROKAR_LIPOPROTEIN"/>
    <property type="match status" value="1"/>
</dbReference>
<name>A0A378RL37_MYROD</name>
<dbReference type="RefSeq" id="WP_115090644.1">
    <property type="nucleotide sequence ID" value="NZ_CP068107.1"/>
</dbReference>
<dbReference type="InterPro" id="IPR003423">
    <property type="entry name" value="OMP_efflux"/>
</dbReference>
<dbReference type="EMBL" id="UGQL01000001">
    <property type="protein sequence ID" value="STZ27773.1"/>
    <property type="molecule type" value="Genomic_DNA"/>
</dbReference>
<dbReference type="GO" id="GO:0005886">
    <property type="term" value="C:plasma membrane"/>
    <property type="evidence" value="ECO:0007669"/>
    <property type="project" value="UniProtKB-SubCell"/>
</dbReference>
<dbReference type="Proteomes" id="UP000255024">
    <property type="component" value="Unassembled WGS sequence"/>
</dbReference>
<dbReference type="GO" id="GO:0015562">
    <property type="term" value="F:efflux transmembrane transporter activity"/>
    <property type="evidence" value="ECO:0007669"/>
    <property type="project" value="InterPro"/>
</dbReference>
<dbReference type="Gene3D" id="1.20.1600.10">
    <property type="entry name" value="Outer membrane efflux proteins (OEP)"/>
    <property type="match status" value="1"/>
</dbReference>
<dbReference type="AlphaFoldDB" id="A0A378RL37"/>
<dbReference type="Pfam" id="PF02321">
    <property type="entry name" value="OEP"/>
    <property type="match status" value="2"/>
</dbReference>
<evidence type="ECO:0000256" key="2">
    <source>
        <dbReference type="RuleBase" id="RU362097"/>
    </source>
</evidence>
<keyword evidence="2" id="KW-0812">Transmembrane</keyword>
<dbReference type="NCBIfam" id="TIGR01845">
    <property type="entry name" value="outer_NodT"/>
    <property type="match status" value="1"/>
</dbReference>
<proteinExistence type="inferred from homology"/>
<accession>A0A378RL37</accession>
<keyword evidence="2" id="KW-1134">Transmembrane beta strand</keyword>
<keyword evidence="2" id="KW-0564">Palmitate</keyword>
<keyword evidence="3" id="KW-0175">Coiled coil</keyword>
<gene>
    <name evidence="4" type="primary">oprM_5</name>
    <name evidence="4" type="ORF">NCTC11179_01309</name>
</gene>
<sequence>MKPIYSVLGIATTMLLITSCVGAKKYKQEELNLPVTFRQELEVTSDSVQLPWKRFFRDEQLVVLIEKALENNNDIHIALKNMEQVDLAFRQAKLGLLPTLDFAAGASRNYGSKNAMSSQMAEQFASKSYVDDFSSSLKLTWEVDIWGKTKLQKQVAQADYFAQAENLLALKTRIIVQVVQAYYNLVSLDEQLEIAKENIALSETTLQMMQLQYEAGQVNSLAIEQTKAQKKTAELLVPLVNQNIAIQENALSILCGKYTAQIDRTTGLQNIVQEEVLTLGVPAQLISRRPDVKAAEHAVVANHSKIGLAKVAMYPSISISPQIGTNAAKFNDWFDLSNALTKTLVGNLTAPIFHKRALQTAYKTAVLEEEKTRIQFKQVVLNAVGEVSDELAKYKAATERLVLMQEKATSLEKATADALKLYQSGMATYLEVITAQNNSLQNALDKSTTEMEKLNASVGLYRALGGGVE</sequence>
<keyword evidence="2" id="KW-0449">Lipoprotein</keyword>
<comment type="subcellular location">
    <subcellularLocation>
        <location evidence="2">Cell membrane</location>
        <topology evidence="2">Lipid-anchor</topology>
    </subcellularLocation>
</comment>
<dbReference type="PANTHER" id="PTHR30203:SF33">
    <property type="entry name" value="BLR4455 PROTEIN"/>
    <property type="match status" value="1"/>
</dbReference>
<dbReference type="Gene3D" id="2.20.200.10">
    <property type="entry name" value="Outer membrane efflux proteins (OEP)"/>
    <property type="match status" value="1"/>
</dbReference>
<evidence type="ECO:0000313" key="5">
    <source>
        <dbReference type="Proteomes" id="UP000255024"/>
    </source>
</evidence>
<organism evidence="4 5">
    <name type="scientific">Myroides odoratus</name>
    <name type="common">Flavobacterium odoratum</name>
    <dbReference type="NCBI Taxonomy" id="256"/>
    <lineage>
        <taxon>Bacteria</taxon>
        <taxon>Pseudomonadati</taxon>
        <taxon>Bacteroidota</taxon>
        <taxon>Flavobacteriia</taxon>
        <taxon>Flavobacteriales</taxon>
        <taxon>Flavobacteriaceae</taxon>
        <taxon>Myroides</taxon>
    </lineage>
</organism>
<comment type="similarity">
    <text evidence="1 2">Belongs to the outer membrane factor (OMF) (TC 1.B.17) family.</text>
</comment>
<dbReference type="SUPFAM" id="SSF56954">
    <property type="entry name" value="Outer membrane efflux proteins (OEP)"/>
    <property type="match status" value="1"/>
</dbReference>
<keyword evidence="2" id="KW-0472">Membrane</keyword>
<dbReference type="PANTHER" id="PTHR30203">
    <property type="entry name" value="OUTER MEMBRANE CATION EFFLUX PROTEIN"/>
    <property type="match status" value="1"/>
</dbReference>
<protein>
    <submittedName>
        <fullName evidence="4">Outer membrane protein oprM</fullName>
    </submittedName>
</protein>